<evidence type="ECO:0000313" key="6">
    <source>
        <dbReference type="EMBL" id="BET00595.1"/>
    </source>
</evidence>
<comment type="subcellular location">
    <subcellularLocation>
        <location evidence="1">Cytoplasm</location>
    </subcellularLocation>
</comment>
<keyword evidence="2" id="KW-0963">Cytoplasm</keyword>
<feature type="domain" description="PDZ" evidence="5">
    <location>
        <begin position="183"/>
        <end position="245"/>
    </location>
</feature>
<dbReference type="Pfam" id="PF00595">
    <property type="entry name" value="PDZ"/>
    <property type="match status" value="4"/>
</dbReference>
<dbReference type="InterPro" id="IPR001478">
    <property type="entry name" value="PDZ"/>
</dbReference>
<feature type="region of interest" description="Disordered" evidence="4">
    <location>
        <begin position="548"/>
        <end position="623"/>
    </location>
</feature>
<name>A0ABN7B9V8_9HEMI</name>
<feature type="compositionally biased region" description="Pro residues" evidence="4">
    <location>
        <begin position="608"/>
        <end position="620"/>
    </location>
</feature>
<accession>A0ABN7B9V8</accession>
<feature type="domain" description="PDZ" evidence="5">
    <location>
        <begin position="345"/>
        <end position="422"/>
    </location>
</feature>
<dbReference type="Proteomes" id="UP001307889">
    <property type="component" value="Chromosome 11"/>
</dbReference>
<evidence type="ECO:0000259" key="5">
    <source>
        <dbReference type="PROSITE" id="PS50106"/>
    </source>
</evidence>
<dbReference type="EMBL" id="AP028919">
    <property type="protein sequence ID" value="BET00595.1"/>
    <property type="molecule type" value="Genomic_DNA"/>
</dbReference>
<dbReference type="PROSITE" id="PS50106">
    <property type="entry name" value="PDZ"/>
    <property type="match status" value="5"/>
</dbReference>
<feature type="region of interest" description="Disordered" evidence="4">
    <location>
        <begin position="1"/>
        <end position="56"/>
    </location>
</feature>
<feature type="domain" description="PDZ" evidence="5">
    <location>
        <begin position="86"/>
        <end position="153"/>
    </location>
</feature>
<keyword evidence="7" id="KW-1185">Reference proteome</keyword>
<dbReference type="InterPro" id="IPR036034">
    <property type="entry name" value="PDZ_sf"/>
</dbReference>
<dbReference type="SUPFAM" id="SSF50156">
    <property type="entry name" value="PDZ domain-like"/>
    <property type="match status" value="5"/>
</dbReference>
<protein>
    <recommendedName>
        <fullName evidence="5">PDZ domain-containing protein</fullName>
    </recommendedName>
</protein>
<feature type="compositionally biased region" description="Basic residues" evidence="4">
    <location>
        <begin position="1"/>
        <end position="12"/>
    </location>
</feature>
<reference evidence="6 7" key="1">
    <citation type="submission" date="2023-09" db="EMBL/GenBank/DDBJ databases">
        <title>Nesidiocoris tenuis whole genome shotgun sequence.</title>
        <authorList>
            <person name="Shibata T."/>
            <person name="Shimoda M."/>
            <person name="Kobayashi T."/>
            <person name="Uehara T."/>
        </authorList>
    </citation>
    <scope>NUCLEOTIDE SEQUENCE [LARGE SCALE GENOMIC DNA]</scope>
    <source>
        <strain evidence="6 7">Japan</strain>
    </source>
</reference>
<evidence type="ECO:0000256" key="2">
    <source>
        <dbReference type="ARBA" id="ARBA00022490"/>
    </source>
</evidence>
<feature type="domain" description="PDZ" evidence="5">
    <location>
        <begin position="702"/>
        <end position="785"/>
    </location>
</feature>
<evidence type="ECO:0000256" key="1">
    <source>
        <dbReference type="ARBA" id="ARBA00004496"/>
    </source>
</evidence>
<feature type="compositionally biased region" description="Polar residues" evidence="4">
    <location>
        <begin position="570"/>
        <end position="581"/>
    </location>
</feature>
<dbReference type="SMART" id="SM00228">
    <property type="entry name" value="PDZ"/>
    <property type="match status" value="5"/>
</dbReference>
<organism evidence="6 7">
    <name type="scientific">Nesidiocoris tenuis</name>
    <dbReference type="NCBI Taxonomy" id="355587"/>
    <lineage>
        <taxon>Eukaryota</taxon>
        <taxon>Metazoa</taxon>
        <taxon>Ecdysozoa</taxon>
        <taxon>Arthropoda</taxon>
        <taxon>Hexapoda</taxon>
        <taxon>Insecta</taxon>
        <taxon>Pterygota</taxon>
        <taxon>Neoptera</taxon>
        <taxon>Paraneoptera</taxon>
        <taxon>Hemiptera</taxon>
        <taxon>Heteroptera</taxon>
        <taxon>Panheteroptera</taxon>
        <taxon>Cimicomorpha</taxon>
        <taxon>Miridae</taxon>
        <taxon>Dicyphina</taxon>
        <taxon>Nesidiocoris</taxon>
    </lineage>
</organism>
<evidence type="ECO:0000313" key="7">
    <source>
        <dbReference type="Proteomes" id="UP001307889"/>
    </source>
</evidence>
<sequence length="816" mass="88714">MKRKSSGIKGKQRSLDKALCQGSPDKDTGTSTADSLVVNGSNSPAELSPCKVVQSSQGPPECKHDLLWQECGDSHGSDIVSTRIVGVPLARDPVVGLGINLRPSRSGGSLVVTHVKPYGPADREGTIKVGDRLLAVDGQRLANMTPKESCDALLRCGTDRPAWLTVEYDVSVMSQLRSVGPLLIEIECGPEDELRNELGLSLIDSPVGEVIVSRVRVASIAERCGAFLPGDQILAVNEYRIENSSLKACDVARILDNTKSSLMQIEISPLITSNEPLVPYNRSPSPSYSQPYQLGKKNDRNQCNWRSSVYHDFNENIKSSTLFQNIQSFEDDLLPNPELRVENGLVTLQISAGQQYGIVFSSAPSKKGVVICYLDPHSVAGTCGALQVGDRILTANGRPVSERISRLEDLGNTVHLSVQFDVDVWPRMCYEKGAPKRVVLTRSQNSGFGVTISDIGEEGGIIVSDVRWGSVAHRCGRIKTKDKVVGIDQHRVTDMATAMDIFRAAGLTVTFHLISGSDIGYSSPGLPSVDSAIDSWESGIDRNLQTYNGSSGIDQDFPDWNGDTTRESIDTSYTATSPTQQSDDEETCSSLRLSESVADGLGEGRPSQPVPPPPPSPPCPLQTNYRLRKVNLPAHWRGSSTNTAMLDPVEQAQTPQNFPVEVEPVASFSTFRTPKPPPSHNREPSVTHSIFQRNAKKKYIFQVTLFKSVVFDDFGFSVSDGLYEKGVFINTIKPGSPADLCNALRPFDKIVQVNDVPTHDLDCCMTVPLMASAGKKLTLTLLRQHNSHHSNTTGSAKTADSSRFPNRLAPCNTETL</sequence>
<dbReference type="Gene3D" id="2.30.42.10">
    <property type="match status" value="5"/>
</dbReference>
<feature type="compositionally biased region" description="Polar residues" evidence="4">
    <location>
        <begin position="29"/>
        <end position="45"/>
    </location>
</feature>
<feature type="domain" description="PDZ" evidence="5">
    <location>
        <begin position="437"/>
        <end position="517"/>
    </location>
</feature>
<evidence type="ECO:0000256" key="4">
    <source>
        <dbReference type="SAM" id="MobiDB-lite"/>
    </source>
</evidence>
<evidence type="ECO:0000256" key="3">
    <source>
        <dbReference type="ARBA" id="ARBA00022737"/>
    </source>
</evidence>
<dbReference type="InterPro" id="IPR043545">
    <property type="entry name" value="GRIP1/2"/>
</dbReference>
<keyword evidence="3" id="KW-0677">Repeat</keyword>
<feature type="compositionally biased region" description="Polar residues" evidence="4">
    <location>
        <begin position="787"/>
        <end position="804"/>
    </location>
</feature>
<dbReference type="CDD" id="cd06685">
    <property type="entry name" value="PDZ7_GRIP1-2-like"/>
    <property type="match status" value="1"/>
</dbReference>
<dbReference type="PANTHER" id="PTHR46227:SF2">
    <property type="entry name" value="FI03335P"/>
    <property type="match status" value="1"/>
</dbReference>
<dbReference type="CDD" id="cd00136">
    <property type="entry name" value="PDZ_canonical"/>
    <property type="match status" value="1"/>
</dbReference>
<proteinExistence type="predicted"/>
<feature type="region of interest" description="Disordered" evidence="4">
    <location>
        <begin position="787"/>
        <end position="816"/>
    </location>
</feature>
<gene>
    <name evidence="6" type="ORF">NTJ_13410</name>
</gene>
<dbReference type="PANTHER" id="PTHR46227">
    <property type="entry name" value="GLUTAMATE RECEPTOR-INTERACTING PROTEIN GRIP"/>
    <property type="match status" value="1"/>
</dbReference>